<evidence type="ECO:0000259" key="10">
    <source>
        <dbReference type="PROSITE" id="PS50240"/>
    </source>
</evidence>
<evidence type="ECO:0000256" key="1">
    <source>
        <dbReference type="ARBA" id="ARBA00004613"/>
    </source>
</evidence>
<evidence type="ECO:0000256" key="7">
    <source>
        <dbReference type="ARBA" id="ARBA00024195"/>
    </source>
</evidence>
<dbReference type="InterPro" id="IPR001254">
    <property type="entry name" value="Trypsin_dom"/>
</dbReference>
<evidence type="ECO:0000313" key="11">
    <source>
        <dbReference type="Ensembl" id="ENSNMLP00000040443.1"/>
    </source>
</evidence>
<evidence type="ECO:0000256" key="8">
    <source>
        <dbReference type="ARBA" id="ARBA00036320"/>
    </source>
</evidence>
<dbReference type="PANTHER" id="PTHR24264:SF65">
    <property type="entry name" value="SRCR DOMAIN-CONTAINING PROTEIN"/>
    <property type="match status" value="1"/>
</dbReference>
<dbReference type="PANTHER" id="PTHR24264">
    <property type="entry name" value="TRYPSIN-RELATED"/>
    <property type="match status" value="1"/>
</dbReference>
<dbReference type="PROSITE" id="PS50240">
    <property type="entry name" value="TRYPSIN_DOM"/>
    <property type="match status" value="1"/>
</dbReference>
<dbReference type="EC" id="3.4.21.4" evidence="9"/>
<dbReference type="GO" id="GO:0006508">
    <property type="term" value="P:proteolysis"/>
    <property type="evidence" value="ECO:0007669"/>
    <property type="project" value="UniProtKB-KW"/>
</dbReference>
<keyword evidence="4" id="KW-0378">Hydrolase</keyword>
<dbReference type="InterPro" id="IPR043504">
    <property type="entry name" value="Peptidase_S1_PA_chymotrypsin"/>
</dbReference>
<comment type="subcellular location">
    <subcellularLocation>
        <location evidence="1">Secreted</location>
    </subcellularLocation>
</comment>
<dbReference type="FunFam" id="2.40.10.10:FF:000002">
    <property type="entry name" value="Transmembrane protease serine"/>
    <property type="match status" value="1"/>
</dbReference>
<reference evidence="11" key="2">
    <citation type="submission" date="2025-09" db="UniProtKB">
        <authorList>
            <consortium name="Ensembl"/>
        </authorList>
    </citation>
    <scope>IDENTIFICATION</scope>
</reference>
<dbReference type="SMART" id="SM00020">
    <property type="entry name" value="Tryp_SPc"/>
    <property type="match status" value="1"/>
</dbReference>
<keyword evidence="12" id="KW-1185">Reference proteome</keyword>
<comment type="similarity">
    <text evidence="7">Belongs to the peptidase S1 family. CLIP subfamily.</text>
</comment>
<proteinExistence type="inferred from homology"/>
<protein>
    <recommendedName>
        <fullName evidence="9">trypsin</fullName>
        <ecNumber evidence="9">3.4.21.4</ecNumber>
    </recommendedName>
</protein>
<dbReference type="Ensembl" id="ENSNMLT00000044983.1">
    <property type="protein sequence ID" value="ENSNMLP00000040443.1"/>
    <property type="gene ID" value="ENSNMLG00000024838.1"/>
</dbReference>
<name>A0A8C6US66_9GOBI</name>
<evidence type="ECO:0000313" key="12">
    <source>
        <dbReference type="Proteomes" id="UP000694523"/>
    </source>
</evidence>
<dbReference type="Pfam" id="PF00089">
    <property type="entry name" value="Trypsin"/>
    <property type="match status" value="1"/>
</dbReference>
<dbReference type="GO" id="GO:0005615">
    <property type="term" value="C:extracellular space"/>
    <property type="evidence" value="ECO:0007669"/>
    <property type="project" value="TreeGrafter"/>
</dbReference>
<keyword evidence="6" id="KW-1015">Disulfide bond</keyword>
<sequence>MGGGNTSAIRKCFQQHDFKFNLFLHSVSFRCEADGKWRAVDDFGLIPICLPGNIPLSALPLVLQELFSNDIVPSVCGKPRVDFSVTQRIIGGNDAPQGSIPWQVRISGGGGGMLIADRWVLTAVAFVLFLQMFWGTNNWTDLPVPNAIAASVHLHPGYNNPAHLNFDNDIALIKLPAPVTFNQFVMPICLPPENSTLQDGIVGVVSGFGLSKTADRGYTLSKKLQYVHLPVVDPRACSKSLDIIRRTMSDVPEESHNMFCAGFPDGKKDSCQGDVGGPFALWSNDHYWAAGIMSWGVGCAEAGRYGFHTRVSNYSFVTKMYSGRITNVFTSICYFKIILSSSNGHEKVL</sequence>
<dbReference type="CDD" id="cd00190">
    <property type="entry name" value="Tryp_SPc"/>
    <property type="match status" value="1"/>
</dbReference>
<evidence type="ECO:0000256" key="2">
    <source>
        <dbReference type="ARBA" id="ARBA00022525"/>
    </source>
</evidence>
<evidence type="ECO:0000256" key="5">
    <source>
        <dbReference type="ARBA" id="ARBA00022825"/>
    </source>
</evidence>
<dbReference type="SUPFAM" id="SSF50494">
    <property type="entry name" value="Trypsin-like serine proteases"/>
    <property type="match status" value="1"/>
</dbReference>
<dbReference type="AlphaFoldDB" id="A0A8C6US66"/>
<keyword evidence="5" id="KW-0720">Serine protease</keyword>
<dbReference type="Proteomes" id="UP000694523">
    <property type="component" value="Unplaced"/>
</dbReference>
<keyword evidence="3" id="KW-0645">Protease</keyword>
<dbReference type="InterPro" id="IPR001314">
    <property type="entry name" value="Peptidase_S1A"/>
</dbReference>
<comment type="catalytic activity">
    <reaction evidence="8">
        <text>Preferential cleavage: Arg-|-Xaa, Lys-|-Xaa.</text>
        <dbReference type="EC" id="3.4.21.4"/>
    </reaction>
</comment>
<keyword evidence="2" id="KW-0964">Secreted</keyword>
<evidence type="ECO:0000256" key="3">
    <source>
        <dbReference type="ARBA" id="ARBA00022670"/>
    </source>
</evidence>
<dbReference type="InterPro" id="IPR050127">
    <property type="entry name" value="Serine_Proteases_S1"/>
</dbReference>
<evidence type="ECO:0000256" key="6">
    <source>
        <dbReference type="ARBA" id="ARBA00023157"/>
    </source>
</evidence>
<accession>A0A8C6US66</accession>
<reference evidence="11" key="1">
    <citation type="submission" date="2025-08" db="UniProtKB">
        <authorList>
            <consortium name="Ensembl"/>
        </authorList>
    </citation>
    <scope>IDENTIFICATION</scope>
</reference>
<dbReference type="InterPro" id="IPR009003">
    <property type="entry name" value="Peptidase_S1_PA"/>
</dbReference>
<evidence type="ECO:0000256" key="9">
    <source>
        <dbReference type="ARBA" id="ARBA00038868"/>
    </source>
</evidence>
<feature type="domain" description="Peptidase S1" evidence="10">
    <location>
        <begin position="89"/>
        <end position="330"/>
    </location>
</feature>
<evidence type="ECO:0000256" key="4">
    <source>
        <dbReference type="ARBA" id="ARBA00022801"/>
    </source>
</evidence>
<dbReference type="Gene3D" id="2.40.10.10">
    <property type="entry name" value="Trypsin-like serine proteases"/>
    <property type="match status" value="1"/>
</dbReference>
<organism evidence="11 12">
    <name type="scientific">Neogobius melanostomus</name>
    <name type="common">round goby</name>
    <dbReference type="NCBI Taxonomy" id="47308"/>
    <lineage>
        <taxon>Eukaryota</taxon>
        <taxon>Metazoa</taxon>
        <taxon>Chordata</taxon>
        <taxon>Craniata</taxon>
        <taxon>Vertebrata</taxon>
        <taxon>Euteleostomi</taxon>
        <taxon>Actinopterygii</taxon>
        <taxon>Neopterygii</taxon>
        <taxon>Teleostei</taxon>
        <taxon>Neoteleostei</taxon>
        <taxon>Acanthomorphata</taxon>
        <taxon>Gobiaria</taxon>
        <taxon>Gobiiformes</taxon>
        <taxon>Gobioidei</taxon>
        <taxon>Gobiidae</taxon>
        <taxon>Benthophilinae</taxon>
        <taxon>Neogobiini</taxon>
        <taxon>Neogobius</taxon>
    </lineage>
</organism>
<dbReference type="PRINTS" id="PR00722">
    <property type="entry name" value="CHYMOTRYPSIN"/>
</dbReference>
<dbReference type="GO" id="GO:0004252">
    <property type="term" value="F:serine-type endopeptidase activity"/>
    <property type="evidence" value="ECO:0007669"/>
    <property type="project" value="UniProtKB-EC"/>
</dbReference>